<dbReference type="Proteomes" id="UP000886520">
    <property type="component" value="Chromosome 7"/>
</dbReference>
<feature type="region of interest" description="Disordered" evidence="1">
    <location>
        <begin position="36"/>
        <end position="69"/>
    </location>
</feature>
<evidence type="ECO:0000313" key="3">
    <source>
        <dbReference type="Proteomes" id="UP000886520"/>
    </source>
</evidence>
<name>A0A9D4V1B2_ADICA</name>
<evidence type="ECO:0000256" key="1">
    <source>
        <dbReference type="SAM" id="MobiDB-lite"/>
    </source>
</evidence>
<feature type="compositionally biased region" description="Basic and acidic residues" evidence="1">
    <location>
        <begin position="59"/>
        <end position="69"/>
    </location>
</feature>
<keyword evidence="3" id="KW-1185">Reference proteome</keyword>
<accession>A0A9D4V1B2</accession>
<organism evidence="2 3">
    <name type="scientific">Adiantum capillus-veneris</name>
    <name type="common">Maidenhair fern</name>
    <dbReference type="NCBI Taxonomy" id="13818"/>
    <lineage>
        <taxon>Eukaryota</taxon>
        <taxon>Viridiplantae</taxon>
        <taxon>Streptophyta</taxon>
        <taxon>Embryophyta</taxon>
        <taxon>Tracheophyta</taxon>
        <taxon>Polypodiopsida</taxon>
        <taxon>Polypodiidae</taxon>
        <taxon>Polypodiales</taxon>
        <taxon>Pteridineae</taxon>
        <taxon>Pteridaceae</taxon>
        <taxon>Vittarioideae</taxon>
        <taxon>Adiantum</taxon>
    </lineage>
</organism>
<protein>
    <submittedName>
        <fullName evidence="2">Uncharacterized protein</fullName>
    </submittedName>
</protein>
<dbReference type="EMBL" id="JABFUD020000007">
    <property type="protein sequence ID" value="KAI5077833.1"/>
    <property type="molecule type" value="Genomic_DNA"/>
</dbReference>
<comment type="caution">
    <text evidence="2">The sequence shown here is derived from an EMBL/GenBank/DDBJ whole genome shotgun (WGS) entry which is preliminary data.</text>
</comment>
<evidence type="ECO:0000313" key="2">
    <source>
        <dbReference type="EMBL" id="KAI5077833.1"/>
    </source>
</evidence>
<sequence length="69" mass="7469">MVGKGVKDAEVAEVDIVYKDGGEHGAIQEPSIETATEQRKHDHRVASSASPFECSIGFEGREEGKGKWP</sequence>
<reference evidence="2" key="1">
    <citation type="submission" date="2021-01" db="EMBL/GenBank/DDBJ databases">
        <title>Adiantum capillus-veneris genome.</title>
        <authorList>
            <person name="Fang Y."/>
            <person name="Liao Q."/>
        </authorList>
    </citation>
    <scope>NUCLEOTIDE SEQUENCE</scope>
    <source>
        <strain evidence="2">H3</strain>
        <tissue evidence="2">Leaf</tissue>
    </source>
</reference>
<gene>
    <name evidence="2" type="ORF">GOP47_0007657</name>
</gene>
<proteinExistence type="predicted"/>
<dbReference type="AlphaFoldDB" id="A0A9D4V1B2"/>